<evidence type="ECO:0000313" key="1">
    <source>
        <dbReference type="EMBL" id="KNC76155.1"/>
    </source>
</evidence>
<keyword evidence="2" id="KW-1185">Reference proteome</keyword>
<name>A0A0L0FHD3_9EUKA</name>
<dbReference type="GeneID" id="25911838"/>
<feature type="non-terminal residue" evidence="1">
    <location>
        <position position="1"/>
    </location>
</feature>
<organism evidence="1 2">
    <name type="scientific">Sphaeroforma arctica JP610</name>
    <dbReference type="NCBI Taxonomy" id="667725"/>
    <lineage>
        <taxon>Eukaryota</taxon>
        <taxon>Ichthyosporea</taxon>
        <taxon>Ichthyophonida</taxon>
        <taxon>Sphaeroforma</taxon>
    </lineage>
</organism>
<dbReference type="AlphaFoldDB" id="A0A0L0FHD3"/>
<accession>A0A0L0FHD3</accession>
<protein>
    <submittedName>
        <fullName evidence="1">Uncharacterized protein</fullName>
    </submittedName>
</protein>
<dbReference type="EMBL" id="KQ243232">
    <property type="protein sequence ID" value="KNC76155.1"/>
    <property type="molecule type" value="Genomic_DNA"/>
</dbReference>
<dbReference type="Proteomes" id="UP000054560">
    <property type="component" value="Unassembled WGS sequence"/>
</dbReference>
<evidence type="ECO:0000313" key="2">
    <source>
        <dbReference type="Proteomes" id="UP000054560"/>
    </source>
</evidence>
<sequence>EHMRNTVYPYLLEYKNRVSLKAHDQWNKNDLLRLLTTIKMTFVIHVTAQHIPGIDNTTADHISRGRFPEVRCVIPALHAAATSFSGLNRQSRTGPEIMPEYRPIKLHSQLS</sequence>
<reference evidence="1 2" key="1">
    <citation type="submission" date="2011-02" db="EMBL/GenBank/DDBJ databases">
        <title>The Genome Sequence of Sphaeroforma arctica JP610.</title>
        <authorList>
            <consortium name="The Broad Institute Genome Sequencing Platform"/>
            <person name="Russ C."/>
            <person name="Cuomo C."/>
            <person name="Young S.K."/>
            <person name="Zeng Q."/>
            <person name="Gargeya S."/>
            <person name="Alvarado L."/>
            <person name="Berlin A."/>
            <person name="Chapman S.B."/>
            <person name="Chen Z."/>
            <person name="Freedman E."/>
            <person name="Gellesch M."/>
            <person name="Goldberg J."/>
            <person name="Griggs A."/>
            <person name="Gujja S."/>
            <person name="Heilman E."/>
            <person name="Heiman D."/>
            <person name="Howarth C."/>
            <person name="Mehta T."/>
            <person name="Neiman D."/>
            <person name="Pearson M."/>
            <person name="Roberts A."/>
            <person name="Saif S."/>
            <person name="Shea T."/>
            <person name="Shenoy N."/>
            <person name="Sisk P."/>
            <person name="Stolte C."/>
            <person name="Sykes S."/>
            <person name="White J."/>
            <person name="Yandava C."/>
            <person name="Burger G."/>
            <person name="Gray M.W."/>
            <person name="Holland P.W.H."/>
            <person name="King N."/>
            <person name="Lang F.B.F."/>
            <person name="Roger A.J."/>
            <person name="Ruiz-Trillo I."/>
            <person name="Haas B."/>
            <person name="Nusbaum C."/>
            <person name="Birren B."/>
        </authorList>
    </citation>
    <scope>NUCLEOTIDE SEQUENCE [LARGE SCALE GENOMIC DNA]</scope>
    <source>
        <strain evidence="1 2">JP610</strain>
    </source>
</reference>
<proteinExistence type="predicted"/>
<dbReference type="OrthoDB" id="3249498at2759"/>
<gene>
    <name evidence="1" type="ORF">SARC_11334</name>
</gene>
<dbReference type="RefSeq" id="XP_014150057.1">
    <property type="nucleotide sequence ID" value="XM_014294582.1"/>
</dbReference>
<feature type="non-terminal residue" evidence="1">
    <location>
        <position position="111"/>
    </location>
</feature>